<dbReference type="RefSeq" id="WP_008848717.1">
    <property type="nucleotide sequence ID" value="NZ_AOJH01000062.1"/>
</dbReference>
<evidence type="ECO:0000259" key="3">
    <source>
        <dbReference type="Pfam" id="PF00496"/>
    </source>
</evidence>
<gene>
    <name evidence="4" type="ORF">C468_10046</name>
</gene>
<dbReference type="STRING" id="1230456.C468_10046"/>
<dbReference type="Proteomes" id="UP000011546">
    <property type="component" value="Unassembled WGS sequence"/>
</dbReference>
<dbReference type="GO" id="GO:1904680">
    <property type="term" value="F:peptide transmembrane transporter activity"/>
    <property type="evidence" value="ECO:0007669"/>
    <property type="project" value="TreeGrafter"/>
</dbReference>
<dbReference type="Gene3D" id="3.10.105.10">
    <property type="entry name" value="Dipeptide-binding Protein, Domain 3"/>
    <property type="match status" value="2"/>
</dbReference>
<dbReference type="Gene3D" id="3.40.190.10">
    <property type="entry name" value="Periplasmic binding protein-like II"/>
    <property type="match status" value="1"/>
</dbReference>
<keyword evidence="5" id="KW-1185">Reference proteome</keyword>
<dbReference type="PROSITE" id="PS51257">
    <property type="entry name" value="PROKAR_LIPOPROTEIN"/>
    <property type="match status" value="1"/>
</dbReference>
<dbReference type="PANTHER" id="PTHR30290:SF64">
    <property type="entry name" value="ABC TRANSPORTER PERIPLASMIC BINDING PROTEIN"/>
    <property type="match status" value="1"/>
</dbReference>
<evidence type="ECO:0000256" key="1">
    <source>
        <dbReference type="ARBA" id="ARBA00022729"/>
    </source>
</evidence>
<dbReference type="GO" id="GO:0015833">
    <property type="term" value="P:peptide transport"/>
    <property type="evidence" value="ECO:0007669"/>
    <property type="project" value="TreeGrafter"/>
</dbReference>
<evidence type="ECO:0000313" key="5">
    <source>
        <dbReference type="Proteomes" id="UP000011546"/>
    </source>
</evidence>
<dbReference type="PATRIC" id="fig|1230456.3.peg.1989"/>
<sequence>MTRQASRRGVLAGVGIAALSAGCLGRTRNIAGRGRSSQLTLEINAPPADRDPNAIRIARHLAENLEAVGIEARINTLGHTDLRRKVLINHNFDVYVGQFREAEPFDPDAMYGFTHSQFVAESGWQNPFGFADINGVDERLASQRRLDGTERREAVAELQRDLGDLQPFTVVAFPDPLTAVREDRFENWTNRQPLSVGGLLGLERADAAAGAGSETESEEGTADGNESDGNESDGNETDDGLIDDNPLADDDGEAGDAATLRLVTTDERITQNWNPIAAEYRRYGTFTSLLYDRLVLVDDGEVIPWLAADWEPVGDAGVEISLRETDWHDGEPVTAADVEFTYEFLQDTSMGTAESAIPTPTFRGRVSAVESATAIDEATVRLTFDGVNEPVGVRALQVPILPKHVWEERTGMATIAGLEFDAETTEAVVTNNEDPVGSGPLRFVEAAPEESVAFERNAGHFVVRTAEESGSDSDASDPLAGVPERFRGKPAFDRLEIEVMGSDVAAVQAVGDGRADATVSNLGPDSVPRIGREADARLVTGQSGGFYHVGYNTRRAPLSNPRFRTVLASLIDKRTLVDTAFDGYADPAASPLAATPEWVPTDLLWEGGETDPLHPFVGEPGSLDVETARDRLREAGYRFDEDGRLLASGT</sequence>
<dbReference type="SUPFAM" id="SSF53850">
    <property type="entry name" value="Periplasmic binding protein-like II"/>
    <property type="match status" value="2"/>
</dbReference>
<dbReference type="PANTHER" id="PTHR30290">
    <property type="entry name" value="PERIPLASMIC BINDING COMPONENT OF ABC TRANSPORTER"/>
    <property type="match status" value="1"/>
</dbReference>
<feature type="compositionally biased region" description="Acidic residues" evidence="2">
    <location>
        <begin position="215"/>
        <end position="253"/>
    </location>
</feature>
<comment type="caution">
    <text evidence="4">The sequence shown here is derived from an EMBL/GenBank/DDBJ whole genome shotgun (WGS) entry which is preliminary data.</text>
</comment>
<dbReference type="OrthoDB" id="233597at2157"/>
<name>M0P375_9EURY</name>
<feature type="region of interest" description="Disordered" evidence="2">
    <location>
        <begin position="205"/>
        <end position="253"/>
    </location>
</feature>
<dbReference type="Pfam" id="PF00496">
    <property type="entry name" value="SBP_bac_5"/>
    <property type="match status" value="1"/>
</dbReference>
<organism evidence="4 5">
    <name type="scientific">Halorubrum kocurii JCM 14978</name>
    <dbReference type="NCBI Taxonomy" id="1230456"/>
    <lineage>
        <taxon>Archaea</taxon>
        <taxon>Methanobacteriati</taxon>
        <taxon>Methanobacteriota</taxon>
        <taxon>Stenosarchaea group</taxon>
        <taxon>Halobacteria</taxon>
        <taxon>Halobacteriales</taxon>
        <taxon>Haloferacaceae</taxon>
        <taxon>Halorubrum</taxon>
    </lineage>
</organism>
<keyword evidence="1" id="KW-0732">Signal</keyword>
<proteinExistence type="predicted"/>
<dbReference type="InterPro" id="IPR000914">
    <property type="entry name" value="SBP_5_dom"/>
</dbReference>
<dbReference type="EMBL" id="AOJH01000062">
    <property type="protein sequence ID" value="EMA63270.1"/>
    <property type="molecule type" value="Genomic_DNA"/>
</dbReference>
<dbReference type="InterPro" id="IPR039424">
    <property type="entry name" value="SBP_5"/>
</dbReference>
<evidence type="ECO:0000313" key="4">
    <source>
        <dbReference type="EMBL" id="EMA63270.1"/>
    </source>
</evidence>
<reference evidence="4 5" key="1">
    <citation type="journal article" date="2014" name="PLoS Genet.">
        <title>Phylogenetically driven sequencing of extremely halophilic archaea reveals strategies for static and dynamic osmo-response.</title>
        <authorList>
            <person name="Becker E.A."/>
            <person name="Seitzer P.M."/>
            <person name="Tritt A."/>
            <person name="Larsen D."/>
            <person name="Krusor M."/>
            <person name="Yao A.I."/>
            <person name="Wu D."/>
            <person name="Madern D."/>
            <person name="Eisen J.A."/>
            <person name="Darling A.E."/>
            <person name="Facciotti M.T."/>
        </authorList>
    </citation>
    <scope>NUCLEOTIDE SEQUENCE [LARGE SCALE GENOMIC DNA]</scope>
    <source>
        <strain evidence="4 5">JCM 14978</strain>
    </source>
</reference>
<evidence type="ECO:0000256" key="2">
    <source>
        <dbReference type="SAM" id="MobiDB-lite"/>
    </source>
</evidence>
<dbReference type="AlphaFoldDB" id="M0P375"/>
<protein>
    <submittedName>
        <fullName evidence="4">Extracellular solute-binding protein family 5</fullName>
    </submittedName>
</protein>
<feature type="domain" description="Solute-binding protein family 5" evidence="3">
    <location>
        <begin position="301"/>
        <end position="640"/>
    </location>
</feature>
<accession>M0P375</accession>
<dbReference type="CDD" id="cd00995">
    <property type="entry name" value="PBP2_NikA_DppA_OppA_like"/>
    <property type="match status" value="1"/>
</dbReference>